<accession>A0ABR2DAW0</accession>
<reference evidence="2 3" key="1">
    <citation type="journal article" date="2024" name="G3 (Bethesda)">
        <title>Genome assembly of Hibiscus sabdariffa L. provides insights into metabolisms of medicinal natural products.</title>
        <authorList>
            <person name="Kim T."/>
        </authorList>
    </citation>
    <scope>NUCLEOTIDE SEQUENCE [LARGE SCALE GENOMIC DNA]</scope>
    <source>
        <strain evidence="2">TK-2024</strain>
        <tissue evidence="2">Old leaves</tissue>
    </source>
</reference>
<gene>
    <name evidence="2" type="ORF">V6N12_076510</name>
</gene>
<protein>
    <recommendedName>
        <fullName evidence="1">Reverse transcriptase zinc-binding domain-containing protein</fullName>
    </recommendedName>
</protein>
<dbReference type="Pfam" id="PF13966">
    <property type="entry name" value="zf-RVT"/>
    <property type="match status" value="1"/>
</dbReference>
<name>A0ABR2DAW0_9ROSI</name>
<dbReference type="Proteomes" id="UP001472677">
    <property type="component" value="Unassembled WGS sequence"/>
</dbReference>
<dbReference type="CDD" id="cd06222">
    <property type="entry name" value="RNase_H_like"/>
    <property type="match status" value="1"/>
</dbReference>
<evidence type="ECO:0000313" key="3">
    <source>
        <dbReference type="Proteomes" id="UP001472677"/>
    </source>
</evidence>
<dbReference type="InterPro" id="IPR012337">
    <property type="entry name" value="RNaseH-like_sf"/>
</dbReference>
<dbReference type="InterPro" id="IPR053151">
    <property type="entry name" value="RNase_H-like"/>
</dbReference>
<dbReference type="InterPro" id="IPR044730">
    <property type="entry name" value="RNase_H-like_dom_plant"/>
</dbReference>
<dbReference type="SUPFAM" id="SSF53098">
    <property type="entry name" value="Ribonuclease H-like"/>
    <property type="match status" value="1"/>
</dbReference>
<keyword evidence="3" id="KW-1185">Reference proteome</keyword>
<proteinExistence type="predicted"/>
<dbReference type="PANTHER" id="PTHR47723">
    <property type="entry name" value="OS05G0353850 PROTEIN"/>
    <property type="match status" value="1"/>
</dbReference>
<dbReference type="PANTHER" id="PTHR47723:SF13">
    <property type="entry name" value="PUTATIVE-RELATED"/>
    <property type="match status" value="1"/>
</dbReference>
<sequence length="307" mass="35005">MPGFYVSDVDANVVDMVDASGNWNFVEFDPLLPIELWLRIDATCPSKQRPTDFWAVIAKFRGLPKVRNFLWLVCHLRVLTNAEQLRRHMKNDGSCSLCGFPREDIDHVLRHCPVAISVRSQFEYFGRHESITQASLRLQNECVQSFGAIRSSNDALRRASRQGVRWQKPPKGWWKLNSDGATIFGSGLSSCSGVVRDEYGKWLIGFSQQISICSIVEAELWGVYEDLIRNYRSEVSTYSLVPYIVALLNRSWQVEIVNVLREGNQLANSMAKLDWLDDFIGHRFLAPPESVLQRLEEERGGMSFDAG</sequence>
<dbReference type="EMBL" id="JBBPBM010000033">
    <property type="protein sequence ID" value="KAK8533234.1"/>
    <property type="molecule type" value="Genomic_DNA"/>
</dbReference>
<feature type="domain" description="Reverse transcriptase zinc-binding" evidence="1">
    <location>
        <begin position="47"/>
        <end position="116"/>
    </location>
</feature>
<evidence type="ECO:0000313" key="2">
    <source>
        <dbReference type="EMBL" id="KAK8533234.1"/>
    </source>
</evidence>
<organism evidence="2 3">
    <name type="scientific">Hibiscus sabdariffa</name>
    <name type="common">roselle</name>
    <dbReference type="NCBI Taxonomy" id="183260"/>
    <lineage>
        <taxon>Eukaryota</taxon>
        <taxon>Viridiplantae</taxon>
        <taxon>Streptophyta</taxon>
        <taxon>Embryophyta</taxon>
        <taxon>Tracheophyta</taxon>
        <taxon>Spermatophyta</taxon>
        <taxon>Magnoliopsida</taxon>
        <taxon>eudicotyledons</taxon>
        <taxon>Gunneridae</taxon>
        <taxon>Pentapetalae</taxon>
        <taxon>rosids</taxon>
        <taxon>malvids</taxon>
        <taxon>Malvales</taxon>
        <taxon>Malvaceae</taxon>
        <taxon>Malvoideae</taxon>
        <taxon>Hibiscus</taxon>
    </lineage>
</organism>
<comment type="caution">
    <text evidence="2">The sequence shown here is derived from an EMBL/GenBank/DDBJ whole genome shotgun (WGS) entry which is preliminary data.</text>
</comment>
<dbReference type="InterPro" id="IPR026960">
    <property type="entry name" value="RVT-Znf"/>
</dbReference>
<evidence type="ECO:0000259" key="1">
    <source>
        <dbReference type="Pfam" id="PF13966"/>
    </source>
</evidence>